<dbReference type="Proteomes" id="UP000230750">
    <property type="component" value="Unassembled WGS sequence"/>
</dbReference>
<name>A0A2G8L967_STIJA</name>
<dbReference type="STRING" id="307972.A0A2G8L967"/>
<evidence type="ECO:0000313" key="2">
    <source>
        <dbReference type="EMBL" id="PIK56796.1"/>
    </source>
</evidence>
<dbReference type="EMBL" id="MRZV01000164">
    <property type="protein sequence ID" value="PIK56796.1"/>
    <property type="molecule type" value="Genomic_DNA"/>
</dbReference>
<organism evidence="2 3">
    <name type="scientific">Stichopus japonicus</name>
    <name type="common">Sea cucumber</name>
    <dbReference type="NCBI Taxonomy" id="307972"/>
    <lineage>
        <taxon>Eukaryota</taxon>
        <taxon>Metazoa</taxon>
        <taxon>Echinodermata</taxon>
        <taxon>Eleutherozoa</taxon>
        <taxon>Echinozoa</taxon>
        <taxon>Holothuroidea</taxon>
        <taxon>Aspidochirotacea</taxon>
        <taxon>Aspidochirotida</taxon>
        <taxon>Stichopodidae</taxon>
        <taxon>Apostichopus</taxon>
    </lineage>
</organism>
<dbReference type="InterPro" id="IPR050540">
    <property type="entry name" value="F-actin_Monoox_Mical"/>
</dbReference>
<dbReference type="OrthoDB" id="20799at2759"/>
<dbReference type="SMART" id="SM01203">
    <property type="entry name" value="DUF3585"/>
    <property type="match status" value="1"/>
</dbReference>
<keyword evidence="3" id="KW-1185">Reference proteome</keyword>
<proteinExistence type="predicted"/>
<protein>
    <recommendedName>
        <fullName evidence="1">BMERB domain-containing protein</fullName>
    </recommendedName>
</protein>
<sequence>EEAVPEQDLMAQWFSLVNEKNALVRFESELMAQAWELELEDRHSHLEQEIRTRLAVDDSKKSEEDRKVEALLLEEMLEVVEQRDAIVAWLEDERLK</sequence>
<dbReference type="PANTHER" id="PTHR23167:SF54">
    <property type="entry name" value="[F-ACTIN]-MONOOXYGENASE MICAL"/>
    <property type="match status" value="1"/>
</dbReference>
<dbReference type="AlphaFoldDB" id="A0A2G8L967"/>
<comment type="caution">
    <text evidence="2">The sequence shown here is derived from an EMBL/GenBank/DDBJ whole genome shotgun (WGS) entry which is preliminary data.</text>
</comment>
<dbReference type="PROSITE" id="PS51848">
    <property type="entry name" value="BMERB"/>
    <property type="match status" value="1"/>
</dbReference>
<dbReference type="PANTHER" id="PTHR23167">
    <property type="entry name" value="CALPONIN HOMOLOGY DOMAIN-CONTAINING PROTEIN DDB_G0272472-RELATED"/>
    <property type="match status" value="1"/>
</dbReference>
<gene>
    <name evidence="2" type="ORF">BSL78_06327</name>
</gene>
<evidence type="ECO:0000259" key="1">
    <source>
        <dbReference type="PROSITE" id="PS51848"/>
    </source>
</evidence>
<dbReference type="InterPro" id="IPR022735">
    <property type="entry name" value="bMERB_dom"/>
</dbReference>
<evidence type="ECO:0000313" key="3">
    <source>
        <dbReference type="Proteomes" id="UP000230750"/>
    </source>
</evidence>
<reference evidence="2 3" key="1">
    <citation type="journal article" date="2017" name="PLoS Biol.">
        <title>The sea cucumber genome provides insights into morphological evolution and visceral regeneration.</title>
        <authorList>
            <person name="Zhang X."/>
            <person name="Sun L."/>
            <person name="Yuan J."/>
            <person name="Sun Y."/>
            <person name="Gao Y."/>
            <person name="Zhang L."/>
            <person name="Li S."/>
            <person name="Dai H."/>
            <person name="Hamel J.F."/>
            <person name="Liu C."/>
            <person name="Yu Y."/>
            <person name="Liu S."/>
            <person name="Lin W."/>
            <person name="Guo K."/>
            <person name="Jin S."/>
            <person name="Xu P."/>
            <person name="Storey K.B."/>
            <person name="Huan P."/>
            <person name="Zhang T."/>
            <person name="Zhou Y."/>
            <person name="Zhang J."/>
            <person name="Lin C."/>
            <person name="Li X."/>
            <person name="Xing L."/>
            <person name="Huo D."/>
            <person name="Sun M."/>
            <person name="Wang L."/>
            <person name="Mercier A."/>
            <person name="Li F."/>
            <person name="Yang H."/>
            <person name="Xiang J."/>
        </authorList>
    </citation>
    <scope>NUCLEOTIDE SEQUENCE [LARGE SCALE GENOMIC DNA]</scope>
    <source>
        <strain evidence="2">Shaxun</strain>
        <tissue evidence="2">Muscle</tissue>
    </source>
</reference>
<accession>A0A2G8L967</accession>
<dbReference type="Pfam" id="PF12130">
    <property type="entry name" value="bMERB_dom"/>
    <property type="match status" value="1"/>
</dbReference>
<feature type="non-terminal residue" evidence="2">
    <location>
        <position position="1"/>
    </location>
</feature>
<feature type="domain" description="BMERB" evidence="1">
    <location>
        <begin position="1"/>
        <end position="96"/>
    </location>
</feature>